<reference evidence="1" key="1">
    <citation type="submission" date="2020-08" db="EMBL/GenBank/DDBJ databases">
        <title>Multicomponent nature underlies the extraordinary mechanical properties of spider dragline silk.</title>
        <authorList>
            <person name="Kono N."/>
            <person name="Nakamura H."/>
            <person name="Mori M."/>
            <person name="Yoshida Y."/>
            <person name="Ohtoshi R."/>
            <person name="Malay A.D."/>
            <person name="Moran D.A.P."/>
            <person name="Tomita M."/>
            <person name="Numata K."/>
            <person name="Arakawa K."/>
        </authorList>
    </citation>
    <scope>NUCLEOTIDE SEQUENCE</scope>
</reference>
<name>A0A8X6QVC0_NEPPI</name>
<dbReference type="AlphaFoldDB" id="A0A8X6QVC0"/>
<gene>
    <name evidence="1" type="ORF">NPIL_452111</name>
</gene>
<proteinExistence type="predicted"/>
<comment type="caution">
    <text evidence="1">The sequence shown here is derived from an EMBL/GenBank/DDBJ whole genome shotgun (WGS) entry which is preliminary data.</text>
</comment>
<evidence type="ECO:0000313" key="2">
    <source>
        <dbReference type="Proteomes" id="UP000887013"/>
    </source>
</evidence>
<evidence type="ECO:0000313" key="1">
    <source>
        <dbReference type="EMBL" id="GFU38531.1"/>
    </source>
</evidence>
<dbReference type="EMBL" id="BMAW01084376">
    <property type="protein sequence ID" value="GFU38531.1"/>
    <property type="molecule type" value="Genomic_DNA"/>
</dbReference>
<organism evidence="1 2">
    <name type="scientific">Nephila pilipes</name>
    <name type="common">Giant wood spider</name>
    <name type="synonym">Nephila maculata</name>
    <dbReference type="NCBI Taxonomy" id="299642"/>
    <lineage>
        <taxon>Eukaryota</taxon>
        <taxon>Metazoa</taxon>
        <taxon>Ecdysozoa</taxon>
        <taxon>Arthropoda</taxon>
        <taxon>Chelicerata</taxon>
        <taxon>Arachnida</taxon>
        <taxon>Araneae</taxon>
        <taxon>Araneomorphae</taxon>
        <taxon>Entelegynae</taxon>
        <taxon>Araneoidea</taxon>
        <taxon>Nephilidae</taxon>
        <taxon>Nephila</taxon>
    </lineage>
</organism>
<sequence length="98" mass="11022">MQKQFVDSILNIRHNCCPSLIHSKRGEQFLFSAPKLTERRLTSINFGDLLKAISSGSKQKKKCERFSDIINGSPCHGIPSTYFPRGREKGSEINLGLL</sequence>
<accession>A0A8X6QVC0</accession>
<dbReference type="Proteomes" id="UP000887013">
    <property type="component" value="Unassembled WGS sequence"/>
</dbReference>
<protein>
    <submittedName>
        <fullName evidence="1">Uncharacterized protein</fullName>
    </submittedName>
</protein>
<keyword evidence="2" id="KW-1185">Reference proteome</keyword>